<proteinExistence type="predicted"/>
<dbReference type="Gene3D" id="1.10.260.40">
    <property type="entry name" value="lambda repressor-like DNA-binding domains"/>
    <property type="match status" value="1"/>
</dbReference>
<feature type="domain" description="HTH cro/C1-type" evidence="1">
    <location>
        <begin position="21"/>
        <end position="77"/>
    </location>
</feature>
<dbReference type="SUPFAM" id="SSF47413">
    <property type="entry name" value="lambda repressor-like DNA-binding domains"/>
    <property type="match status" value="1"/>
</dbReference>
<keyword evidence="3" id="KW-1185">Reference proteome</keyword>
<dbReference type="AlphaFoldDB" id="A0A7K1FPX1"/>
<dbReference type="Proteomes" id="UP000460221">
    <property type="component" value="Unassembled WGS sequence"/>
</dbReference>
<accession>A0A7K1FPX1</accession>
<comment type="caution">
    <text evidence="2">The sequence shown here is derived from an EMBL/GenBank/DDBJ whole genome shotgun (WGS) entry which is preliminary data.</text>
</comment>
<reference evidence="2 3" key="1">
    <citation type="submission" date="2019-11" db="EMBL/GenBank/DDBJ databases">
        <authorList>
            <person name="Jiang L.-Q."/>
        </authorList>
    </citation>
    <scope>NUCLEOTIDE SEQUENCE [LARGE SCALE GENOMIC DNA]</scope>
    <source>
        <strain evidence="2 3">YIM 132087</strain>
    </source>
</reference>
<sequence length="185" mass="19606">MTQAVDEKSKEMFADAVCQLLRESRRRQKLTQAQVAARTGGLISKAALANYETGHRSLRVDVLWVIARALGESMGSLIATAERGIVHRPDRAGTAPVTIDLAIVRASTDDRLAPVRRWVELKQDTNTAGASAGVMVLDQGALNALSSLMGVTPAECRVILRSVAGRPLDGAPGAPIPAQEVPFGA</sequence>
<evidence type="ECO:0000313" key="2">
    <source>
        <dbReference type="EMBL" id="MTD16195.1"/>
    </source>
</evidence>
<dbReference type="GO" id="GO:0003677">
    <property type="term" value="F:DNA binding"/>
    <property type="evidence" value="ECO:0007669"/>
    <property type="project" value="InterPro"/>
</dbReference>
<organism evidence="2 3">
    <name type="scientific">Nakamurella alba</name>
    <dbReference type="NCBI Taxonomy" id="2665158"/>
    <lineage>
        <taxon>Bacteria</taxon>
        <taxon>Bacillati</taxon>
        <taxon>Actinomycetota</taxon>
        <taxon>Actinomycetes</taxon>
        <taxon>Nakamurellales</taxon>
        <taxon>Nakamurellaceae</taxon>
        <taxon>Nakamurella</taxon>
    </lineage>
</organism>
<gene>
    <name evidence="2" type="ORF">GIS00_19840</name>
</gene>
<name>A0A7K1FPX1_9ACTN</name>
<evidence type="ECO:0000313" key="3">
    <source>
        <dbReference type="Proteomes" id="UP000460221"/>
    </source>
</evidence>
<evidence type="ECO:0000259" key="1">
    <source>
        <dbReference type="PROSITE" id="PS50943"/>
    </source>
</evidence>
<protein>
    <submittedName>
        <fullName evidence="2">Helix-turn-helix domain-containing protein</fullName>
    </submittedName>
</protein>
<dbReference type="PROSITE" id="PS50943">
    <property type="entry name" value="HTH_CROC1"/>
    <property type="match status" value="1"/>
</dbReference>
<dbReference type="RefSeq" id="WP_154770142.1">
    <property type="nucleotide sequence ID" value="NZ_WLYK01000008.1"/>
</dbReference>
<dbReference type="InterPro" id="IPR010982">
    <property type="entry name" value="Lambda_DNA-bd_dom_sf"/>
</dbReference>
<dbReference type="CDD" id="cd00093">
    <property type="entry name" value="HTH_XRE"/>
    <property type="match status" value="1"/>
</dbReference>
<dbReference type="EMBL" id="WLYK01000008">
    <property type="protein sequence ID" value="MTD16195.1"/>
    <property type="molecule type" value="Genomic_DNA"/>
</dbReference>
<dbReference type="InterPro" id="IPR001387">
    <property type="entry name" value="Cro/C1-type_HTH"/>
</dbReference>
<dbReference type="SMART" id="SM00530">
    <property type="entry name" value="HTH_XRE"/>
    <property type="match status" value="1"/>
</dbReference>
<dbReference type="Pfam" id="PF01381">
    <property type="entry name" value="HTH_3"/>
    <property type="match status" value="1"/>
</dbReference>